<comment type="caution">
    <text evidence="3">The sequence shown here is derived from an EMBL/GenBank/DDBJ whole genome shotgun (WGS) entry which is preliminary data.</text>
</comment>
<dbReference type="Proteomes" id="UP001152797">
    <property type="component" value="Unassembled WGS sequence"/>
</dbReference>
<feature type="compositionally biased region" description="Basic residues" evidence="1">
    <location>
        <begin position="1444"/>
        <end position="1455"/>
    </location>
</feature>
<evidence type="ECO:0000313" key="5">
    <source>
        <dbReference type="Proteomes" id="UP001152797"/>
    </source>
</evidence>
<feature type="region of interest" description="Disordered" evidence="1">
    <location>
        <begin position="1414"/>
        <end position="1457"/>
    </location>
</feature>
<evidence type="ECO:0000313" key="3">
    <source>
        <dbReference type="EMBL" id="CAI3987677.1"/>
    </source>
</evidence>
<evidence type="ECO:0000313" key="4">
    <source>
        <dbReference type="EMBL" id="CAL1141052.1"/>
    </source>
</evidence>
<feature type="domain" description="SAP" evidence="2">
    <location>
        <begin position="1752"/>
        <end position="1786"/>
    </location>
</feature>
<accession>A0A9P1C8V2</accession>
<evidence type="ECO:0000259" key="2">
    <source>
        <dbReference type="PROSITE" id="PS50800"/>
    </source>
</evidence>
<feature type="compositionally biased region" description="Basic and acidic residues" evidence="1">
    <location>
        <begin position="104"/>
        <end position="113"/>
    </location>
</feature>
<reference evidence="4" key="2">
    <citation type="submission" date="2024-04" db="EMBL/GenBank/DDBJ databases">
        <authorList>
            <person name="Chen Y."/>
            <person name="Shah S."/>
            <person name="Dougan E. K."/>
            <person name="Thang M."/>
            <person name="Chan C."/>
        </authorList>
    </citation>
    <scope>NUCLEOTIDE SEQUENCE [LARGE SCALE GENOMIC DNA]</scope>
</reference>
<reference evidence="3" key="1">
    <citation type="submission" date="2022-10" db="EMBL/GenBank/DDBJ databases">
        <authorList>
            <person name="Chen Y."/>
            <person name="Dougan E. K."/>
            <person name="Chan C."/>
            <person name="Rhodes N."/>
            <person name="Thang M."/>
        </authorList>
    </citation>
    <scope>NUCLEOTIDE SEQUENCE</scope>
</reference>
<gene>
    <name evidence="3" type="ORF">C1SCF055_LOCUS14931</name>
</gene>
<proteinExistence type="predicted"/>
<sequence>FPPAMPRALANQAKMMQSRSPAARAADGQASEAGTLGSWRMAHDEDPEPAAPPESADLWNQEFDQGRGSQAEQPHAPQPAQAAPVTQAARNFVDRSNETPATRRLREQQDKAAKSGRRSVRYNQMGAHNAINVRLPEHLQQVGSGENERSVLVLDSRDNRLQSPYQGWLLDEILINANARINILSDRALVRSPSTVYHMNLFMLKTLDGLKLVLCGSMTSYGPVPCGKWDEDTGKVLSHEAFQPFRWLLMRDDSPTCVDVKVKIEGQLFIHLELRGYRSDSDMTVQINHVADHLMYVLQENAFIPTFVVTIFQQWRVVACSWEVGGRLYVCSEGGVVVAADYPLCHFECRIVATSSEDAFGLDADRLEFRFLSAGDRLDVAASTCAVPPSWLVVSRVSGPTLIRNANWCRSKYARIESPDQALQLAQLASIHAHWTVNVEAAREDDTGPRISAVAVKSNAANLHLICESPLFKKDRAIVPPEALALQAHSLADEKETVVLPPITGGPAVQPTCAQPKGLAAITGYVGNADLTVAPLPSDGALPSLTEPGVAPTPSSWLGGALAPTRRSLEQRRAERLDSSALTPAGFLEHVQTFRAEPQQQASASSAEIQIEMLSGSLDGSENLKTPTEPRSFGPPAQVEAIAKTPLANLAFVSAMGVSSAAEFSAKVAEWAGSFDPAVVQVLLKDSGQLENFWALLSGPKAPNKKLKGLAQASDSLTPLLDQENNEKAKWAARLEAIGRRAGSAAKLLVQQGQRDDLSPPELARLRQIVLLSGAPRTMSAHIRAFEKFEHWAAASSVVLYPLTVDKILKYCLILDQRECGPSVVPAFKTSVKWVASRLAIDLPDLDDQRLKAIQDQIVSARATTLKEAVPIPIAAVRTLEAIVVNSKEFAQARIFVWWLLCMVFASLRFDDAIHVKPAELIMQDEGLFGVAWQTKVERKRAGTRFMVPKVGFRHNDWSLFKLLEVQDRDFWMFELNSKSEFDQRPPSHQRTVKWLRCFAHQGIMLDREIPATDRKSLIETVDKLTVHSCRVTLLDAAVHAGRSTEEIGLQANWKNPGPMVLKYTRNRSSVPATMIKQLVREMVQENHPVIEDAQAAASVAQHRAGLVLVAIMVDRTTYPDDQVPELALRQVFGRQRLPENLCLLAAEVGLRTMDTFAMLGDNITGVKQTLNRIVPDPARFGADAAAQELALTNLTAVWKTCSTLQEHFASRRAKMEEDPSKVPEIPGEDHAEFREQFVHKHPDVLLPPHREPHRKLVERIQRDYLVHGAVMFYQVGELRTRSEVIVQKAGISKNAEDLLKVVTVDQPVSAASESQVMDKLHAFFVALEYLNICEFTAARGPLKYLSELEEWRHENKGLALLLTVDSLIRKKVHRLNHDQRKSFPTFSSALLEVLANHKQLWNDARSSAELDKFKQAGQQAPSTPPRAPKRALEEDDSPLKTSPKAKKNKARRERQKAVLARAKATLADPKGARKESKVSKDARVPANEWSAITAFKYSGKRRCPFYNCSLGCRFGGSDQFCGAHAGANEELQSPNHSEAPTAPVAQQNHQWLRWADVPRNVHEVPAQGPWFLEFFAGTARLTEAVRQMGIPCLPPIDVMISQHVQDPFDVLDADRWTFIMLQLVSQIGNLFVDRTVEVCLGVAEMGGDFSIENPEKSLIWSTRGIQRLLRCARAWLIHFDQCAWGAPSMKPTSLCVTHAAFSPLHRRCPGHHAHEILQGQVYSEFFGKVVYRTKLAQEYPHLLCAAMAEAISAVRVRPLQLMVSSFGLLSTGKRKRLLGKAMHWEGHRQHLTAQLAAASGYQLKRGAMKPLLEVESEPGQAILWAMSIDHPFSTEIAVEPGLQAALQQFASSSEHILQRRSALQHKWGAIAQSSLEATDQILRRIPDAPLRFLLRGVPDHEPAQLGVTCHLVLYKLMLAAINSADQDLPHCMLSGFPIVGPILRSGRWPPYEKEQSPVAVASMQSRAWEIRKKIIARVQAVPITENLKKIWDATVEDVHEGSCIDSNVAALRKLRAMCPGSELAGWVLDERKAYRQVPIRPDHRMFSVIALKEPPSGKTAFFVMIGHSFGLVSAVYNYNRRSAAINEILISLFGLIAFSFYDDKYGFEPVQTVESAHQIAQHVHWWLGAKFDQRKLQLSRSPTILGVTYNLCDFVLEIKEDRKSDLIEEIDYILSSGFLDPGTAGKLKGKLMFGASQLWGKVGRAFLRVISERQYARFPVGDSGFALDEPLRFALEHWRHLIRAGPARPIEMKKIKKPDVVIFTDGFTPDPRDDDPRPDRVGAVLFDRRWEAPLQFSEVIPKEMQKNWAPRKTQIVPVEMIAPILALYTFRERVFGTDLILLIDSEAVESALVK</sequence>
<feature type="non-terminal residue" evidence="3">
    <location>
        <position position="1"/>
    </location>
</feature>
<dbReference type="InterPro" id="IPR003034">
    <property type="entry name" value="SAP_dom"/>
</dbReference>
<feature type="region of interest" description="Disordered" evidence="1">
    <location>
        <begin position="1"/>
        <end position="122"/>
    </location>
</feature>
<keyword evidence="5" id="KW-1185">Reference proteome</keyword>
<evidence type="ECO:0000256" key="1">
    <source>
        <dbReference type="SAM" id="MobiDB-lite"/>
    </source>
</evidence>
<dbReference type="EMBL" id="CAMXCT030001191">
    <property type="protein sequence ID" value="CAL4774989.1"/>
    <property type="molecule type" value="Genomic_DNA"/>
</dbReference>
<feature type="non-terminal residue" evidence="3">
    <location>
        <position position="2355"/>
    </location>
</feature>
<feature type="compositionally biased region" description="Low complexity" evidence="1">
    <location>
        <begin position="70"/>
        <end position="89"/>
    </location>
</feature>
<dbReference type="EMBL" id="CAMXCT020001191">
    <property type="protein sequence ID" value="CAL1141052.1"/>
    <property type="molecule type" value="Genomic_DNA"/>
</dbReference>
<dbReference type="OrthoDB" id="419294at2759"/>
<name>A0A9P1C8V2_9DINO</name>
<dbReference type="PROSITE" id="PS50800">
    <property type="entry name" value="SAP"/>
    <property type="match status" value="1"/>
</dbReference>
<dbReference type="EMBL" id="CAMXCT010001191">
    <property type="protein sequence ID" value="CAI3987677.1"/>
    <property type="molecule type" value="Genomic_DNA"/>
</dbReference>
<protein>
    <recommendedName>
        <fullName evidence="2">SAP domain-containing protein</fullName>
    </recommendedName>
</protein>
<organism evidence="3">
    <name type="scientific">Cladocopium goreaui</name>
    <dbReference type="NCBI Taxonomy" id="2562237"/>
    <lineage>
        <taxon>Eukaryota</taxon>
        <taxon>Sar</taxon>
        <taxon>Alveolata</taxon>
        <taxon>Dinophyceae</taxon>
        <taxon>Suessiales</taxon>
        <taxon>Symbiodiniaceae</taxon>
        <taxon>Cladocopium</taxon>
    </lineage>
</organism>